<dbReference type="Proteomes" id="UP000248886">
    <property type="component" value="Unassembled WGS sequence"/>
</dbReference>
<organism evidence="1 2">
    <name type="scientific">Acidithiobacillus ferrooxidans</name>
    <name type="common">Thiobacillus ferrooxidans</name>
    <dbReference type="NCBI Taxonomy" id="920"/>
    <lineage>
        <taxon>Bacteria</taxon>
        <taxon>Pseudomonadati</taxon>
        <taxon>Pseudomonadota</taxon>
        <taxon>Acidithiobacillia</taxon>
        <taxon>Acidithiobacillales</taxon>
        <taxon>Acidithiobacillaceae</taxon>
        <taxon>Acidithiobacillus</taxon>
    </lineage>
</organism>
<gene>
    <name evidence="1" type="ORF">DN052_01610</name>
</gene>
<evidence type="ECO:0000313" key="2">
    <source>
        <dbReference type="Proteomes" id="UP000248886"/>
    </source>
</evidence>
<proteinExistence type="predicted"/>
<reference evidence="1 2" key="1">
    <citation type="submission" date="2018-06" db="EMBL/GenBank/DDBJ databases">
        <title>Draft sequence of Acidithiobacillus ferrooxidans CCM 4253.</title>
        <authorList>
            <person name="Moya-Beltran A."/>
            <person name="Castro M."/>
            <person name="Covarrubias P.C."/>
            <person name="Issotta F."/>
            <person name="Janiczek O."/>
            <person name="Mandl M."/>
            <person name="Kucera J."/>
            <person name="Quatrini R."/>
        </authorList>
    </citation>
    <scope>NUCLEOTIDE SEQUENCE [LARGE SCALE GENOMIC DNA]</scope>
    <source>
        <strain evidence="1 2">CCM 4253</strain>
    </source>
</reference>
<accession>A0A2W1K520</accession>
<sequence>MPRIRTESSGMQTAHFLHMPVPQNHRVTALSITLFSQSFNNGPILFVVFHAVKKLKYIFFSRVFILLEHG</sequence>
<protein>
    <submittedName>
        <fullName evidence="1">Uncharacterized protein</fullName>
    </submittedName>
</protein>
<dbReference type="AlphaFoldDB" id="A0A2W1K520"/>
<name>A0A2W1K520_ACIFR</name>
<evidence type="ECO:0000313" key="1">
    <source>
        <dbReference type="EMBL" id="PZD81799.1"/>
    </source>
</evidence>
<dbReference type="EMBL" id="QKQP01000001">
    <property type="protein sequence ID" value="PZD81799.1"/>
    <property type="molecule type" value="Genomic_DNA"/>
</dbReference>
<comment type="caution">
    <text evidence="1">The sequence shown here is derived from an EMBL/GenBank/DDBJ whole genome shotgun (WGS) entry which is preliminary data.</text>
</comment>